<dbReference type="SMART" id="SM00420">
    <property type="entry name" value="HTH_DEOR"/>
    <property type="match status" value="1"/>
</dbReference>
<keyword evidence="1" id="KW-0805">Transcription regulation</keyword>
<keyword evidence="2" id="KW-0804">Transcription</keyword>
<dbReference type="InterPro" id="IPR001034">
    <property type="entry name" value="DeoR_HTH"/>
</dbReference>
<dbReference type="Pfam" id="PF07900">
    <property type="entry name" value="DUF1670"/>
    <property type="match status" value="1"/>
</dbReference>
<feature type="domain" description="HTH deoR-type" evidence="3">
    <location>
        <begin position="107"/>
        <end position="169"/>
    </location>
</feature>
<evidence type="ECO:0000259" key="3">
    <source>
        <dbReference type="PROSITE" id="PS51000"/>
    </source>
</evidence>
<sequence>MPKTELDRVTVKTLDSQYEYILRERFEYSPREAQAIVEAANEVYQLKHYDPSYHESKDKIVKTVISKKASHGPVLEDLPKVQVTLTESITKEDKKLFRIENKSALRRVKILRMTEESLDQSGLLTQEDLADILQVSTRTIRRDIKKLKDQDLNVPTRGTYQDIGPGVSHKTKIIKLYLEYNTYSEIQRKTRHSPGAIKRYINDFGRVLLAIKNKLSIKETAHIVGISERLVKEYTELYFKYNSSEYKERIADIVNIAEEKASVKTEAKKGVIK</sequence>
<dbReference type="InterPro" id="IPR012872">
    <property type="entry name" value="DUF1670"/>
</dbReference>
<name>A0A4R7DYS0_9FIRM</name>
<evidence type="ECO:0000313" key="4">
    <source>
        <dbReference type="EMBL" id="TDS26051.1"/>
    </source>
</evidence>
<comment type="caution">
    <text evidence="4">The sequence shown here is derived from an EMBL/GenBank/DDBJ whole genome shotgun (WGS) entry which is preliminary data.</text>
</comment>
<dbReference type="AlphaFoldDB" id="A0A4R7DYS0"/>
<accession>A0A4R7DYS0</accession>
<proteinExistence type="predicted"/>
<dbReference type="EMBL" id="SOAA01000040">
    <property type="protein sequence ID" value="TDS26051.1"/>
    <property type="molecule type" value="Genomic_DNA"/>
</dbReference>
<dbReference type="InterPro" id="IPR036390">
    <property type="entry name" value="WH_DNA-bd_sf"/>
</dbReference>
<dbReference type="GO" id="GO:0003700">
    <property type="term" value="F:DNA-binding transcription factor activity"/>
    <property type="evidence" value="ECO:0007669"/>
    <property type="project" value="InterPro"/>
</dbReference>
<reference evidence="4 5" key="1">
    <citation type="submission" date="2019-03" db="EMBL/GenBank/DDBJ databases">
        <title>Deep subsurface shale carbon reservoir microbial communities from Ohio and West Virginia, USA.</title>
        <authorList>
            <person name="Wrighton K."/>
        </authorList>
    </citation>
    <scope>NUCLEOTIDE SEQUENCE [LARGE SCALE GENOMIC DNA]</scope>
    <source>
        <strain evidence="4 5">UTICA-S4D12</strain>
    </source>
</reference>
<dbReference type="Gene3D" id="1.10.10.10">
    <property type="entry name" value="Winged helix-like DNA-binding domain superfamily/Winged helix DNA-binding domain"/>
    <property type="match status" value="1"/>
</dbReference>
<dbReference type="InterPro" id="IPR036388">
    <property type="entry name" value="WH-like_DNA-bd_sf"/>
</dbReference>
<evidence type="ECO:0000313" key="5">
    <source>
        <dbReference type="Proteomes" id="UP000295758"/>
    </source>
</evidence>
<protein>
    <submittedName>
        <fullName evidence="4">Uncharacterized protein DUF1670</fullName>
    </submittedName>
</protein>
<dbReference type="RefSeq" id="WP_133618436.1">
    <property type="nucleotide sequence ID" value="NZ_SOAA01000040.1"/>
</dbReference>
<evidence type="ECO:0000256" key="1">
    <source>
        <dbReference type="ARBA" id="ARBA00023015"/>
    </source>
</evidence>
<dbReference type="Proteomes" id="UP000295758">
    <property type="component" value="Unassembled WGS sequence"/>
</dbReference>
<organism evidence="4 5">
    <name type="scientific">Halanaerobium congolense</name>
    <dbReference type="NCBI Taxonomy" id="54121"/>
    <lineage>
        <taxon>Bacteria</taxon>
        <taxon>Bacillati</taxon>
        <taxon>Bacillota</taxon>
        <taxon>Clostridia</taxon>
        <taxon>Halanaerobiales</taxon>
        <taxon>Halanaerobiaceae</taxon>
        <taxon>Halanaerobium</taxon>
    </lineage>
</organism>
<evidence type="ECO:0000256" key="2">
    <source>
        <dbReference type="ARBA" id="ARBA00023163"/>
    </source>
</evidence>
<gene>
    <name evidence="4" type="ORF">BY453_1404</name>
</gene>
<dbReference type="SUPFAM" id="SSF46785">
    <property type="entry name" value="Winged helix' DNA-binding domain"/>
    <property type="match status" value="1"/>
</dbReference>
<dbReference type="PROSITE" id="PS51000">
    <property type="entry name" value="HTH_DEOR_2"/>
    <property type="match status" value="1"/>
</dbReference>